<keyword evidence="1" id="KW-1185">Reference proteome</keyword>
<protein>
    <submittedName>
        <fullName evidence="2">Type VI secretion protein</fullName>
    </submittedName>
</protein>
<sequence length="87" mass="10032">MTNSRLPNKTTTEITFSTGTLHFKANGDAVLQKALDQMIIFSMDVFLIDILNYMMDELDFLMWKSGRDCLDTIELSNEIKKSEMNVF</sequence>
<accession>A0A0N5CCW4</accession>
<dbReference type="STRING" id="174720.A0A0N5CCW4"/>
<evidence type="ECO:0000313" key="1">
    <source>
        <dbReference type="Proteomes" id="UP000046392"/>
    </source>
</evidence>
<evidence type="ECO:0000313" key="2">
    <source>
        <dbReference type="WBParaSite" id="SPAL_0001571350.1"/>
    </source>
</evidence>
<dbReference type="AlphaFoldDB" id="A0A0N5CCW4"/>
<dbReference type="WBParaSite" id="SPAL_0001571350.1">
    <property type="protein sequence ID" value="SPAL_0001571350.1"/>
    <property type="gene ID" value="SPAL_0001571350"/>
</dbReference>
<reference evidence="2" key="1">
    <citation type="submission" date="2017-02" db="UniProtKB">
        <authorList>
            <consortium name="WormBaseParasite"/>
        </authorList>
    </citation>
    <scope>IDENTIFICATION</scope>
</reference>
<name>A0A0N5CCW4_STREA</name>
<proteinExistence type="predicted"/>
<organism evidence="1 2">
    <name type="scientific">Strongyloides papillosus</name>
    <name type="common">Intestinal threadworm</name>
    <dbReference type="NCBI Taxonomy" id="174720"/>
    <lineage>
        <taxon>Eukaryota</taxon>
        <taxon>Metazoa</taxon>
        <taxon>Ecdysozoa</taxon>
        <taxon>Nematoda</taxon>
        <taxon>Chromadorea</taxon>
        <taxon>Rhabditida</taxon>
        <taxon>Tylenchina</taxon>
        <taxon>Panagrolaimomorpha</taxon>
        <taxon>Strongyloidoidea</taxon>
        <taxon>Strongyloididae</taxon>
        <taxon>Strongyloides</taxon>
    </lineage>
</organism>
<dbReference type="Proteomes" id="UP000046392">
    <property type="component" value="Unplaced"/>
</dbReference>